<gene>
    <name evidence="2" type="ORF">SERN_0193</name>
</gene>
<dbReference type="InterPro" id="IPR029442">
    <property type="entry name" value="GyrI-like"/>
</dbReference>
<accession>A0A4Z1E993</accession>
<keyword evidence="3" id="KW-1185">Reference proteome</keyword>
<dbReference type="SUPFAM" id="SSF55136">
    <property type="entry name" value="Probable bacterial effector-binding domain"/>
    <property type="match status" value="1"/>
</dbReference>
<reference evidence="2 3" key="1">
    <citation type="submission" date="2018-11" db="EMBL/GenBank/DDBJ databases">
        <title>Complete genome sequencing of the Actinobacteria Serinibacter sp. K3-2.</title>
        <authorList>
            <person name="Rakitin A.L."/>
            <person name="Beletsky A.V."/>
            <person name="Mardanov A.V."/>
            <person name="Ravin N.V."/>
            <person name="Gromova A.S."/>
            <person name="Filippova S.N."/>
            <person name="Gal'Chenko V.F."/>
        </authorList>
    </citation>
    <scope>NUCLEOTIDE SEQUENCE [LARGE SCALE GENOMIC DNA]</scope>
    <source>
        <strain evidence="2 3">K3-2</strain>
    </source>
</reference>
<dbReference type="EMBL" id="RHPJ01000001">
    <property type="protein sequence ID" value="TGO06001.1"/>
    <property type="molecule type" value="Genomic_DNA"/>
</dbReference>
<proteinExistence type="predicted"/>
<name>A0A4Z1E993_9MICO</name>
<evidence type="ECO:0000313" key="2">
    <source>
        <dbReference type="EMBL" id="TGO06001.1"/>
    </source>
</evidence>
<feature type="domain" description="AraC effector-binding" evidence="1">
    <location>
        <begin position="11"/>
        <end position="167"/>
    </location>
</feature>
<dbReference type="InterPro" id="IPR011256">
    <property type="entry name" value="Reg_factor_effector_dom_sf"/>
</dbReference>
<dbReference type="Pfam" id="PF06445">
    <property type="entry name" value="GyrI-like"/>
    <property type="match status" value="1"/>
</dbReference>
<protein>
    <recommendedName>
        <fullName evidence="1">AraC effector-binding domain-containing protein</fullName>
    </recommendedName>
</protein>
<evidence type="ECO:0000313" key="3">
    <source>
        <dbReference type="Proteomes" id="UP000297318"/>
    </source>
</evidence>
<dbReference type="InterPro" id="IPR010499">
    <property type="entry name" value="AraC_E-bd"/>
</dbReference>
<dbReference type="Proteomes" id="UP000297318">
    <property type="component" value="Unassembled WGS sequence"/>
</dbReference>
<evidence type="ECO:0000259" key="1">
    <source>
        <dbReference type="SMART" id="SM00871"/>
    </source>
</evidence>
<dbReference type="OrthoDB" id="795001at2"/>
<dbReference type="RefSeq" id="WP_135848275.1">
    <property type="nucleotide sequence ID" value="NZ_RHPJ01000001.1"/>
</dbReference>
<dbReference type="Gene3D" id="3.20.80.10">
    <property type="entry name" value="Regulatory factor, effector binding domain"/>
    <property type="match status" value="1"/>
</dbReference>
<sequence>MSLPLPTEPRTAVDWVTLEDVPLAVVRHTGARQGDLRNLFDRSFRVIGAAVAAGDVRPTGPAVAIYDGDPADVVDLAVGFPVAQAPDAALERDGAEIVGHHLPGGAYAAVSHVGSYDGLSDAWERLLAGVTEGGAQPRGAWVEVYVSQPTPESDPATMRTDLLVPVVLDDVV</sequence>
<dbReference type="AlphaFoldDB" id="A0A4Z1E993"/>
<dbReference type="SMART" id="SM00871">
    <property type="entry name" value="AraC_E_bind"/>
    <property type="match status" value="1"/>
</dbReference>
<organism evidence="2 3">
    <name type="scientific">Serinibacter arcticus</name>
    <dbReference type="NCBI Taxonomy" id="1655435"/>
    <lineage>
        <taxon>Bacteria</taxon>
        <taxon>Bacillati</taxon>
        <taxon>Actinomycetota</taxon>
        <taxon>Actinomycetes</taxon>
        <taxon>Micrococcales</taxon>
        <taxon>Beutenbergiaceae</taxon>
        <taxon>Serinibacter</taxon>
    </lineage>
</organism>
<comment type="caution">
    <text evidence="2">The sequence shown here is derived from an EMBL/GenBank/DDBJ whole genome shotgun (WGS) entry which is preliminary data.</text>
</comment>